<accession>A0A5S6R2Y4</accession>
<keyword evidence="4 6" id="KW-1133">Transmembrane helix</keyword>
<dbReference type="GO" id="GO:0004930">
    <property type="term" value="F:G protein-coupled receptor activity"/>
    <property type="evidence" value="ECO:0007669"/>
    <property type="project" value="TreeGrafter"/>
</dbReference>
<evidence type="ECO:0000256" key="1">
    <source>
        <dbReference type="ARBA" id="ARBA00004141"/>
    </source>
</evidence>
<feature type="transmembrane region" description="Helical" evidence="6">
    <location>
        <begin position="197"/>
        <end position="221"/>
    </location>
</feature>
<dbReference type="InterPro" id="IPR018781">
    <property type="entry name" value="TPRA1/CAND2/CAND8"/>
</dbReference>
<dbReference type="PANTHER" id="PTHR15876:SF8">
    <property type="entry name" value="TRANSMEMBRANE PROTEIN ADIPOCYTE-ASSOCIATED 1"/>
    <property type="match status" value="1"/>
</dbReference>
<feature type="transmembrane region" description="Helical" evidence="6">
    <location>
        <begin position="154"/>
        <end position="172"/>
    </location>
</feature>
<evidence type="ECO:0000313" key="7">
    <source>
        <dbReference type="Proteomes" id="UP000046395"/>
    </source>
</evidence>
<evidence type="ECO:0000256" key="3">
    <source>
        <dbReference type="ARBA" id="ARBA00022692"/>
    </source>
</evidence>
<keyword evidence="5 6" id="KW-0472">Membrane</keyword>
<protein>
    <submittedName>
        <fullName evidence="8">Transmembrane protein adipocyte-associated 1 homolog</fullName>
    </submittedName>
</protein>
<dbReference type="GO" id="GO:0005886">
    <property type="term" value="C:plasma membrane"/>
    <property type="evidence" value="ECO:0007669"/>
    <property type="project" value="TreeGrafter"/>
</dbReference>
<keyword evidence="3 6" id="KW-0812">Transmembrane</keyword>
<dbReference type="Proteomes" id="UP000046395">
    <property type="component" value="Unassembled WGS sequence"/>
</dbReference>
<evidence type="ECO:0000256" key="2">
    <source>
        <dbReference type="ARBA" id="ARBA00010125"/>
    </source>
</evidence>
<feature type="transmembrane region" description="Helical" evidence="6">
    <location>
        <begin position="120"/>
        <end position="142"/>
    </location>
</feature>
<dbReference type="STRING" id="70415.A0A5S6R2Y4"/>
<reference evidence="8" key="3">
    <citation type="submission" date="2019-12" db="UniProtKB">
        <authorList>
            <consortium name="WormBaseParasite"/>
        </authorList>
    </citation>
    <scope>IDENTIFICATION</scope>
</reference>
<dbReference type="WBParaSite" id="TMUE_3000013664.3">
    <property type="protein sequence ID" value="TMUE_3000013664.3"/>
    <property type="gene ID" value="WBGene00291147"/>
</dbReference>
<dbReference type="WBParaSite" id="TMUE_3000013664.2">
    <property type="protein sequence ID" value="TMUE_3000013664.2"/>
    <property type="gene ID" value="WBGene00291147"/>
</dbReference>
<comment type="subcellular location">
    <subcellularLocation>
        <location evidence="1">Membrane</location>
        <topology evidence="1">Multi-pass membrane protein</topology>
    </subcellularLocation>
</comment>
<feature type="transmembrane region" description="Helical" evidence="6">
    <location>
        <begin position="85"/>
        <end position="108"/>
    </location>
</feature>
<dbReference type="WBParaSite" id="TMUE_3000013664.4">
    <property type="protein sequence ID" value="TMUE_3000013664.4"/>
    <property type="gene ID" value="WBGene00291147"/>
</dbReference>
<proteinExistence type="inferred from homology"/>
<evidence type="ECO:0000256" key="4">
    <source>
        <dbReference type="ARBA" id="ARBA00022989"/>
    </source>
</evidence>
<evidence type="ECO:0000256" key="5">
    <source>
        <dbReference type="ARBA" id="ARBA00023136"/>
    </source>
</evidence>
<dbReference type="WBParaSite" id="TMUE_3000013664.1">
    <property type="protein sequence ID" value="TMUE_3000013664.1"/>
    <property type="gene ID" value="WBGene00291147"/>
</dbReference>
<reference evidence="7" key="1">
    <citation type="submission" date="2013-11" db="EMBL/GenBank/DDBJ databases">
        <authorList>
            <person name="Aslett M."/>
        </authorList>
    </citation>
    <scope>NUCLEOTIDE SEQUENCE [LARGE SCALE GENOMIC DNA]</scope>
    <source>
        <strain evidence="7">Edinburgh</strain>
    </source>
</reference>
<comment type="similarity">
    <text evidence="2">Belongs to the UPF0359 family.</text>
</comment>
<dbReference type="Pfam" id="PF10160">
    <property type="entry name" value="Tmemb_40"/>
    <property type="match status" value="1"/>
</dbReference>
<sequence>MDDVTEVWPLNSSTGFTGRSFATANESAAAVCKLVFTSEFSANSVRIWDAIIFLPNVLFLLFLISKFSRIRAKLAATRSPVYLTFYVLVYISALVNVVRSVVAMIVSGANLNGRVVEKSLWLILQFFLFSLEIIVLVFGLFLGRLDSKTSIKRALVVAAVICGLYSIAQATLEFGQDDAYFQTQSQRIVIYSHGSSLFLLVSSALLALAYLGVSVLPVIPFQRVLLTPRKRSFYFYCTFLFGIYALQVIASILLLLANLSGLCVLAIPLYIYYTCFVPGVYITFLRGFVTMESSDLLFSYSHQKDFFDDVVDHEASVQSPSHSMYAGSHFPTPFLSTDESISPSVA</sequence>
<dbReference type="PANTHER" id="PTHR15876">
    <property type="entry name" value="TRANSMEMBRANE PROTEIN ADIPOCYTE-ASSOCIATED 1"/>
    <property type="match status" value="1"/>
</dbReference>
<keyword evidence="7" id="KW-1185">Reference proteome</keyword>
<feature type="transmembrane region" description="Helical" evidence="6">
    <location>
        <begin position="233"/>
        <end position="257"/>
    </location>
</feature>
<dbReference type="WBParaSite" id="TMUE_3000013664.5">
    <property type="protein sequence ID" value="TMUE_3000013664.5"/>
    <property type="gene ID" value="WBGene00291147"/>
</dbReference>
<evidence type="ECO:0000313" key="8">
    <source>
        <dbReference type="WBParaSite" id="TMUE_3000013664.1"/>
    </source>
</evidence>
<organism evidence="7 8">
    <name type="scientific">Trichuris muris</name>
    <name type="common">Mouse whipworm</name>
    <dbReference type="NCBI Taxonomy" id="70415"/>
    <lineage>
        <taxon>Eukaryota</taxon>
        <taxon>Metazoa</taxon>
        <taxon>Ecdysozoa</taxon>
        <taxon>Nematoda</taxon>
        <taxon>Enoplea</taxon>
        <taxon>Dorylaimia</taxon>
        <taxon>Trichinellida</taxon>
        <taxon>Trichuridae</taxon>
        <taxon>Trichuris</taxon>
    </lineage>
</organism>
<dbReference type="AlphaFoldDB" id="A0A5S6R2Y4"/>
<feature type="transmembrane region" description="Helical" evidence="6">
    <location>
        <begin position="45"/>
        <end position="64"/>
    </location>
</feature>
<feature type="transmembrane region" description="Helical" evidence="6">
    <location>
        <begin position="269"/>
        <end position="289"/>
    </location>
</feature>
<reference evidence="7" key="2">
    <citation type="submission" date="2014-03" db="EMBL/GenBank/DDBJ databases">
        <title>The whipworm genome and dual-species transcriptomics of an intimate host-pathogen interaction.</title>
        <authorList>
            <person name="Foth B.J."/>
            <person name="Tsai I.J."/>
            <person name="Reid A.J."/>
            <person name="Bancroft A.J."/>
            <person name="Nichol S."/>
            <person name="Tracey A."/>
            <person name="Holroyd N."/>
            <person name="Cotton J.A."/>
            <person name="Stanley E.J."/>
            <person name="Zarowiecki M."/>
            <person name="Liu J.Z."/>
            <person name="Huckvale T."/>
            <person name="Cooper P.J."/>
            <person name="Grencis R.K."/>
            <person name="Berriman M."/>
        </authorList>
    </citation>
    <scope>NUCLEOTIDE SEQUENCE [LARGE SCALE GENOMIC DNA]</scope>
    <source>
        <strain evidence="7">Edinburgh</strain>
    </source>
</reference>
<name>A0A5S6R2Y4_TRIMR</name>
<evidence type="ECO:0000256" key="6">
    <source>
        <dbReference type="SAM" id="Phobius"/>
    </source>
</evidence>